<dbReference type="Proteomes" id="UP000606974">
    <property type="component" value="Unassembled WGS sequence"/>
</dbReference>
<evidence type="ECO:0000313" key="3">
    <source>
        <dbReference type="EMBL" id="KAF7513043.1"/>
    </source>
</evidence>
<feature type="region of interest" description="Disordered" evidence="1">
    <location>
        <begin position="1"/>
        <end position="34"/>
    </location>
</feature>
<dbReference type="OrthoDB" id="4173921at2759"/>
<dbReference type="Pfam" id="PF13391">
    <property type="entry name" value="HNH_2"/>
    <property type="match status" value="1"/>
</dbReference>
<protein>
    <recommendedName>
        <fullName evidence="2">HNH nuclease domain-containing protein</fullName>
    </recommendedName>
</protein>
<name>A0A8H7E9C3_9EURO</name>
<feature type="domain" description="HNH nuclease" evidence="2">
    <location>
        <begin position="75"/>
        <end position="134"/>
    </location>
</feature>
<accession>A0A8H7E9C3</accession>
<gene>
    <name evidence="3" type="ORF">GJ744_011309</name>
</gene>
<sequence length="305" mass="35124">MTPSRKLTRAVSSMVLGSSKLGQSQKKERDREELRKGAYEMYECRRLEDPQDKHRVEEFWCPITREWWERSVSKSRPPPIKIAHIVPRAFLRVPHQTMKMFDEDTATLSINPRNSLPMHKVLEEAFDSYALVIVPLPPKQGETVKELGCVLADSALANHTFDHGRKYKEVDGVQLQFLNDSRPASRYLHLKYCCAFLYWHQEGQTAWAQDPSSKGYIWATPGEYMRRSMLANLAKGCGILYLPEAFYKDNTFDDSKSSEIADVDQEDASLTFTGEVVRMYKETGRLGRDEGDEKSPEVSESEEDW</sequence>
<dbReference type="EMBL" id="JAACFV010000008">
    <property type="protein sequence ID" value="KAF7513043.1"/>
    <property type="molecule type" value="Genomic_DNA"/>
</dbReference>
<reference evidence="3" key="1">
    <citation type="submission" date="2020-02" db="EMBL/GenBank/DDBJ databases">
        <authorList>
            <person name="Palmer J.M."/>
        </authorList>
    </citation>
    <scope>NUCLEOTIDE SEQUENCE</scope>
    <source>
        <strain evidence="3">EPUS1.4</strain>
        <tissue evidence="3">Thallus</tissue>
    </source>
</reference>
<evidence type="ECO:0000313" key="4">
    <source>
        <dbReference type="Proteomes" id="UP000606974"/>
    </source>
</evidence>
<feature type="region of interest" description="Disordered" evidence="1">
    <location>
        <begin position="283"/>
        <end position="305"/>
    </location>
</feature>
<feature type="compositionally biased region" description="Basic and acidic residues" evidence="1">
    <location>
        <begin position="283"/>
        <end position="297"/>
    </location>
</feature>
<evidence type="ECO:0000256" key="1">
    <source>
        <dbReference type="SAM" id="MobiDB-lite"/>
    </source>
</evidence>
<dbReference type="InterPro" id="IPR003615">
    <property type="entry name" value="HNH_nuc"/>
</dbReference>
<organism evidence="3 4">
    <name type="scientific">Endocarpon pusillum</name>
    <dbReference type="NCBI Taxonomy" id="364733"/>
    <lineage>
        <taxon>Eukaryota</taxon>
        <taxon>Fungi</taxon>
        <taxon>Dikarya</taxon>
        <taxon>Ascomycota</taxon>
        <taxon>Pezizomycotina</taxon>
        <taxon>Eurotiomycetes</taxon>
        <taxon>Chaetothyriomycetidae</taxon>
        <taxon>Verrucariales</taxon>
        <taxon>Verrucariaceae</taxon>
        <taxon>Endocarpon</taxon>
    </lineage>
</organism>
<keyword evidence="4" id="KW-1185">Reference proteome</keyword>
<comment type="caution">
    <text evidence="3">The sequence shown here is derived from an EMBL/GenBank/DDBJ whole genome shotgun (WGS) entry which is preliminary data.</text>
</comment>
<proteinExistence type="predicted"/>
<dbReference type="AlphaFoldDB" id="A0A8H7E9C3"/>
<feature type="compositionally biased region" description="Basic and acidic residues" evidence="1">
    <location>
        <begin position="25"/>
        <end position="34"/>
    </location>
</feature>
<evidence type="ECO:0000259" key="2">
    <source>
        <dbReference type="Pfam" id="PF13391"/>
    </source>
</evidence>